<sequence length="216" mass="23148">MADAPRTDSDTTTAAPAREAGSRHEEPAGRAKATAPAGLSSREKLQINLTRNGLYHEDRERFYDGVQRWTMFLVVVAGSAAVFNLAAMNVAVASIVAAATTALGLVDLVFNVSGKARIHGELRLLSFTLLGELDAGGDEVSINSRLIASYGKEPVSNGTVGALAYNNAMNAYGRPVAATFYISPQRRFWRHFLPDASDLVEIRELPAGHPARPKAL</sequence>
<evidence type="ECO:0000256" key="2">
    <source>
        <dbReference type="SAM" id="Phobius"/>
    </source>
</evidence>
<evidence type="ECO:0008006" key="5">
    <source>
        <dbReference type="Google" id="ProtNLM"/>
    </source>
</evidence>
<gene>
    <name evidence="3" type="ORF">QO014_002767</name>
</gene>
<evidence type="ECO:0000313" key="3">
    <source>
        <dbReference type="EMBL" id="MDQ0438375.1"/>
    </source>
</evidence>
<reference evidence="3 4" key="1">
    <citation type="submission" date="2023-07" db="EMBL/GenBank/DDBJ databases">
        <title>Genomic Encyclopedia of Type Strains, Phase IV (KMG-IV): sequencing the most valuable type-strain genomes for metagenomic binning, comparative biology and taxonomic classification.</title>
        <authorList>
            <person name="Goeker M."/>
        </authorList>
    </citation>
    <scope>NUCLEOTIDE SEQUENCE [LARGE SCALE GENOMIC DNA]</scope>
    <source>
        <strain evidence="3 4">B6-8</strain>
    </source>
</reference>
<keyword evidence="2" id="KW-1133">Transmembrane helix</keyword>
<protein>
    <recommendedName>
        <fullName evidence="5">DUF304 domain-containing protein</fullName>
    </recommendedName>
</protein>
<organism evidence="3 4">
    <name type="scientific">Kaistia dalseonensis</name>
    <dbReference type="NCBI Taxonomy" id="410840"/>
    <lineage>
        <taxon>Bacteria</taxon>
        <taxon>Pseudomonadati</taxon>
        <taxon>Pseudomonadota</taxon>
        <taxon>Alphaproteobacteria</taxon>
        <taxon>Hyphomicrobiales</taxon>
        <taxon>Kaistiaceae</taxon>
        <taxon>Kaistia</taxon>
    </lineage>
</organism>
<feature type="compositionally biased region" description="Basic and acidic residues" evidence="1">
    <location>
        <begin position="20"/>
        <end position="29"/>
    </location>
</feature>
<feature type="transmembrane region" description="Helical" evidence="2">
    <location>
        <begin position="93"/>
        <end position="113"/>
    </location>
</feature>
<keyword evidence="2" id="KW-0812">Transmembrane</keyword>
<evidence type="ECO:0000256" key="1">
    <source>
        <dbReference type="SAM" id="MobiDB-lite"/>
    </source>
</evidence>
<keyword evidence="2" id="KW-0472">Membrane</keyword>
<comment type="caution">
    <text evidence="3">The sequence shown here is derived from an EMBL/GenBank/DDBJ whole genome shotgun (WGS) entry which is preliminary data.</text>
</comment>
<dbReference type="EMBL" id="JAUSVO010000003">
    <property type="protein sequence ID" value="MDQ0438375.1"/>
    <property type="molecule type" value="Genomic_DNA"/>
</dbReference>
<keyword evidence="4" id="KW-1185">Reference proteome</keyword>
<accession>A0ABU0H7X8</accession>
<dbReference type="RefSeq" id="WP_266349263.1">
    <property type="nucleotide sequence ID" value="NZ_JAPKNG010000003.1"/>
</dbReference>
<feature type="region of interest" description="Disordered" evidence="1">
    <location>
        <begin position="1"/>
        <end position="39"/>
    </location>
</feature>
<evidence type="ECO:0000313" key="4">
    <source>
        <dbReference type="Proteomes" id="UP001241603"/>
    </source>
</evidence>
<dbReference type="Proteomes" id="UP001241603">
    <property type="component" value="Unassembled WGS sequence"/>
</dbReference>
<feature type="transmembrane region" description="Helical" evidence="2">
    <location>
        <begin position="69"/>
        <end position="87"/>
    </location>
</feature>
<proteinExistence type="predicted"/>
<name>A0ABU0H7X8_9HYPH</name>